<dbReference type="InterPro" id="IPR045860">
    <property type="entry name" value="Snake_toxin-like_sf"/>
</dbReference>
<evidence type="ECO:0000313" key="3">
    <source>
        <dbReference type="Proteomes" id="UP000242188"/>
    </source>
</evidence>
<protein>
    <recommendedName>
        <fullName evidence="4">ShKT domain-containing protein</fullName>
    </recommendedName>
</protein>
<dbReference type="SUPFAM" id="SSF57302">
    <property type="entry name" value="Snake toxin-like"/>
    <property type="match status" value="1"/>
</dbReference>
<keyword evidence="3" id="KW-1185">Reference proteome</keyword>
<dbReference type="AlphaFoldDB" id="A0A210PLP6"/>
<name>A0A210PLP6_MIZYE</name>
<keyword evidence="1" id="KW-0472">Membrane</keyword>
<keyword evidence="1" id="KW-0812">Transmembrane</keyword>
<dbReference type="Proteomes" id="UP000242188">
    <property type="component" value="Unassembled WGS sequence"/>
</dbReference>
<gene>
    <name evidence="2" type="ORF">KP79_PYT04754</name>
</gene>
<dbReference type="EMBL" id="NEDP02005589">
    <property type="protein sequence ID" value="OWF37405.1"/>
    <property type="molecule type" value="Genomic_DNA"/>
</dbReference>
<feature type="transmembrane region" description="Helical" evidence="1">
    <location>
        <begin position="12"/>
        <end position="34"/>
    </location>
</feature>
<accession>A0A210PLP6</accession>
<sequence>MTFRMRMDIPTTPIVHLVWVYVTIVIVAFCQVVTGLTCMKCTGVGLPSYCVGTVACLSDEDCYTERVIGDDSNIFYNSDCLSHQICQLKARTSRTFRSQIHICEECCGVDKCNSQLCNQTSSTSTRQCYVCDDVANPRDCTTKIACGQDEECFTQEFISSNLEKRYKLSCESRQRCRILSLFGKKRSSSQLCNECCSGPGCNRHLCPLVGPFPVIPNLPKPCVDQGSVDCASLFQAGLQPCATVNNVSTQYCPHYCGYC</sequence>
<proteinExistence type="predicted"/>
<evidence type="ECO:0008006" key="4">
    <source>
        <dbReference type="Google" id="ProtNLM"/>
    </source>
</evidence>
<keyword evidence="1" id="KW-1133">Transmembrane helix</keyword>
<organism evidence="2 3">
    <name type="scientific">Mizuhopecten yessoensis</name>
    <name type="common">Japanese scallop</name>
    <name type="synonym">Patinopecten yessoensis</name>
    <dbReference type="NCBI Taxonomy" id="6573"/>
    <lineage>
        <taxon>Eukaryota</taxon>
        <taxon>Metazoa</taxon>
        <taxon>Spiralia</taxon>
        <taxon>Lophotrochozoa</taxon>
        <taxon>Mollusca</taxon>
        <taxon>Bivalvia</taxon>
        <taxon>Autobranchia</taxon>
        <taxon>Pteriomorphia</taxon>
        <taxon>Pectinida</taxon>
        <taxon>Pectinoidea</taxon>
        <taxon>Pectinidae</taxon>
        <taxon>Mizuhopecten</taxon>
    </lineage>
</organism>
<evidence type="ECO:0000256" key="1">
    <source>
        <dbReference type="SAM" id="Phobius"/>
    </source>
</evidence>
<reference evidence="2 3" key="1">
    <citation type="journal article" date="2017" name="Nat. Ecol. Evol.">
        <title>Scallop genome provides insights into evolution of bilaterian karyotype and development.</title>
        <authorList>
            <person name="Wang S."/>
            <person name="Zhang J."/>
            <person name="Jiao W."/>
            <person name="Li J."/>
            <person name="Xun X."/>
            <person name="Sun Y."/>
            <person name="Guo X."/>
            <person name="Huan P."/>
            <person name="Dong B."/>
            <person name="Zhang L."/>
            <person name="Hu X."/>
            <person name="Sun X."/>
            <person name="Wang J."/>
            <person name="Zhao C."/>
            <person name="Wang Y."/>
            <person name="Wang D."/>
            <person name="Huang X."/>
            <person name="Wang R."/>
            <person name="Lv J."/>
            <person name="Li Y."/>
            <person name="Zhang Z."/>
            <person name="Liu B."/>
            <person name="Lu W."/>
            <person name="Hui Y."/>
            <person name="Liang J."/>
            <person name="Zhou Z."/>
            <person name="Hou R."/>
            <person name="Li X."/>
            <person name="Liu Y."/>
            <person name="Li H."/>
            <person name="Ning X."/>
            <person name="Lin Y."/>
            <person name="Zhao L."/>
            <person name="Xing Q."/>
            <person name="Dou J."/>
            <person name="Li Y."/>
            <person name="Mao J."/>
            <person name="Guo H."/>
            <person name="Dou H."/>
            <person name="Li T."/>
            <person name="Mu C."/>
            <person name="Jiang W."/>
            <person name="Fu Q."/>
            <person name="Fu X."/>
            <person name="Miao Y."/>
            <person name="Liu J."/>
            <person name="Yu Q."/>
            <person name="Li R."/>
            <person name="Liao H."/>
            <person name="Li X."/>
            <person name="Kong Y."/>
            <person name="Jiang Z."/>
            <person name="Chourrout D."/>
            <person name="Li R."/>
            <person name="Bao Z."/>
        </authorList>
    </citation>
    <scope>NUCLEOTIDE SEQUENCE [LARGE SCALE GENOMIC DNA]</scope>
    <source>
        <strain evidence="2 3">PY_sf001</strain>
    </source>
</reference>
<dbReference type="OrthoDB" id="6093375at2759"/>
<comment type="caution">
    <text evidence="2">The sequence shown here is derived from an EMBL/GenBank/DDBJ whole genome shotgun (WGS) entry which is preliminary data.</text>
</comment>
<evidence type="ECO:0000313" key="2">
    <source>
        <dbReference type="EMBL" id="OWF37405.1"/>
    </source>
</evidence>